<keyword evidence="2" id="KW-0677">Repeat</keyword>
<dbReference type="PANTHER" id="PTHR46122:SF5">
    <property type="entry name" value="F-BOX DOMAIN-CONTAINING PROTEIN"/>
    <property type="match status" value="1"/>
</dbReference>
<feature type="compositionally biased region" description="Low complexity" evidence="3">
    <location>
        <begin position="37"/>
        <end position="46"/>
    </location>
</feature>
<dbReference type="Proteomes" id="UP000583929">
    <property type="component" value="Unassembled WGS sequence"/>
</dbReference>
<protein>
    <recommendedName>
        <fullName evidence="6">F-box domain-containing protein</fullName>
    </recommendedName>
</protein>
<feature type="region of interest" description="Disordered" evidence="3">
    <location>
        <begin position="1"/>
        <end position="81"/>
    </location>
</feature>
<evidence type="ECO:0000313" key="5">
    <source>
        <dbReference type="Proteomes" id="UP000583929"/>
    </source>
</evidence>
<dbReference type="AlphaFoldDB" id="A0A7J6FAH3"/>
<keyword evidence="1" id="KW-0880">Kelch repeat</keyword>
<feature type="compositionally biased region" description="Low complexity" evidence="3">
    <location>
        <begin position="60"/>
        <end position="73"/>
    </location>
</feature>
<dbReference type="GO" id="GO:0005829">
    <property type="term" value="C:cytosol"/>
    <property type="evidence" value="ECO:0007669"/>
    <property type="project" value="TreeGrafter"/>
</dbReference>
<evidence type="ECO:0000256" key="2">
    <source>
        <dbReference type="ARBA" id="ARBA00022737"/>
    </source>
</evidence>
<feature type="compositionally biased region" description="Polar residues" evidence="3">
    <location>
        <begin position="15"/>
        <end position="32"/>
    </location>
</feature>
<dbReference type="GO" id="GO:0005634">
    <property type="term" value="C:nucleus"/>
    <property type="evidence" value="ECO:0007669"/>
    <property type="project" value="UniProtKB-ARBA"/>
</dbReference>
<dbReference type="InterPro" id="IPR052439">
    <property type="entry name" value="F-box/Kelch-repeat"/>
</dbReference>
<gene>
    <name evidence="4" type="ORF">G4B88_001426</name>
</gene>
<keyword evidence="5" id="KW-1185">Reference proteome</keyword>
<dbReference type="InterPro" id="IPR015915">
    <property type="entry name" value="Kelch-typ_b-propeller"/>
</dbReference>
<dbReference type="Pfam" id="PF01344">
    <property type="entry name" value="Kelch_1"/>
    <property type="match status" value="2"/>
</dbReference>
<organism evidence="4 5">
    <name type="scientific">Cannabis sativa</name>
    <name type="common">Hemp</name>
    <name type="synonym">Marijuana</name>
    <dbReference type="NCBI Taxonomy" id="3483"/>
    <lineage>
        <taxon>Eukaryota</taxon>
        <taxon>Viridiplantae</taxon>
        <taxon>Streptophyta</taxon>
        <taxon>Embryophyta</taxon>
        <taxon>Tracheophyta</taxon>
        <taxon>Spermatophyta</taxon>
        <taxon>Magnoliopsida</taxon>
        <taxon>eudicotyledons</taxon>
        <taxon>Gunneridae</taxon>
        <taxon>Pentapetalae</taxon>
        <taxon>rosids</taxon>
        <taxon>fabids</taxon>
        <taxon>Rosales</taxon>
        <taxon>Cannabaceae</taxon>
        <taxon>Cannabis</taxon>
    </lineage>
</organism>
<dbReference type="PANTHER" id="PTHR46122">
    <property type="entry name" value="GALACTOSE OXIDASE/KELCH REPEAT PROTEIN-RELATED"/>
    <property type="match status" value="1"/>
</dbReference>
<dbReference type="Gene3D" id="2.120.10.80">
    <property type="entry name" value="Kelch-type beta propeller"/>
    <property type="match status" value="1"/>
</dbReference>
<dbReference type="EMBL" id="JAATIQ010000245">
    <property type="protein sequence ID" value="KAF4367674.1"/>
    <property type="molecule type" value="Genomic_DNA"/>
</dbReference>
<dbReference type="SUPFAM" id="SSF117281">
    <property type="entry name" value="Kelch motif"/>
    <property type="match status" value="1"/>
</dbReference>
<proteinExistence type="predicted"/>
<dbReference type="SMART" id="SM00612">
    <property type="entry name" value="Kelch"/>
    <property type="match status" value="2"/>
</dbReference>
<reference evidence="4 5" key="1">
    <citation type="journal article" date="2020" name="bioRxiv">
        <title>Sequence and annotation of 42 cannabis genomes reveals extensive copy number variation in cannabinoid synthesis and pathogen resistance genes.</title>
        <authorList>
            <person name="Mckernan K.J."/>
            <person name="Helbert Y."/>
            <person name="Kane L.T."/>
            <person name="Ebling H."/>
            <person name="Zhang L."/>
            <person name="Liu B."/>
            <person name="Eaton Z."/>
            <person name="Mclaughlin S."/>
            <person name="Kingan S."/>
            <person name="Baybayan P."/>
            <person name="Concepcion G."/>
            <person name="Jordan M."/>
            <person name="Riva A."/>
            <person name="Barbazuk W."/>
            <person name="Harkins T."/>
        </authorList>
    </citation>
    <scope>NUCLEOTIDE SEQUENCE [LARGE SCALE GENOMIC DNA]</scope>
    <source>
        <strain evidence="5">cv. Jamaican Lion 4</strain>
        <tissue evidence="4">Leaf</tissue>
    </source>
</reference>
<feature type="compositionally biased region" description="Basic and acidic residues" evidence="3">
    <location>
        <begin position="1"/>
        <end position="13"/>
    </location>
</feature>
<evidence type="ECO:0000313" key="4">
    <source>
        <dbReference type="EMBL" id="KAF4367674.1"/>
    </source>
</evidence>
<accession>A0A7J6FAH3</accession>
<sequence length="436" mass="48984">MFEERKRGEERRGSNLHTNDSTTTSCRFSSPTMVHGNINNNNNNRNKCSSHERRRLITGSSSSSSSSSFSSSSGLKPQDADYPQPQLIEEVEALILARVPRSDYGTISLVNKRFLSLIKTGEIYNIRKQIKFKEPTVFMLASGEQRWWAFDGHHFNTLRQLPILPAEFPFHNGDKETLCAGTHLLVSGNEHEAGPTVWIYNLVTNQWFRGPPMINSRNMFAAATCGTFGYVAGGVVKTGIGYESEKKYTSSAERYNPESKSWEALPNMHRKRGSCSGFYMDDRFFVIGGENMEGNLTCAEAFDEKRRKWDLIPNMLADMPVLNPRSPPLVAVANNELYSLEPSTNQLMVYVKKTQSWKRLGPVPVRADAMGGWGVAFKSLGVELLVIGGNANAFAGPMLIYTCCPDPNARELNWRRVEVPRNRLQPFIFNCSVMLV</sequence>
<dbReference type="InterPro" id="IPR006652">
    <property type="entry name" value="Kelch_1"/>
</dbReference>
<evidence type="ECO:0000256" key="1">
    <source>
        <dbReference type="ARBA" id="ARBA00022441"/>
    </source>
</evidence>
<evidence type="ECO:0000256" key="3">
    <source>
        <dbReference type="SAM" id="MobiDB-lite"/>
    </source>
</evidence>
<evidence type="ECO:0008006" key="6">
    <source>
        <dbReference type="Google" id="ProtNLM"/>
    </source>
</evidence>
<comment type="caution">
    <text evidence="4">The sequence shown here is derived from an EMBL/GenBank/DDBJ whole genome shotgun (WGS) entry which is preliminary data.</text>
</comment>
<name>A0A7J6FAH3_CANSA</name>